<keyword evidence="2" id="KW-1185">Reference proteome</keyword>
<proteinExistence type="predicted"/>
<evidence type="ECO:0000313" key="2">
    <source>
        <dbReference type="Proteomes" id="UP000007652"/>
    </source>
</evidence>
<comment type="caution">
    <text evidence="1">The sequence shown here is derived from an EMBL/GenBank/DDBJ whole genome shotgun (WGS) entry which is preliminary data.</text>
</comment>
<evidence type="ECO:0000313" key="1">
    <source>
        <dbReference type="EMBL" id="CCJ34772.1"/>
    </source>
</evidence>
<protein>
    <submittedName>
        <fullName evidence="1">Uncharacterized protein</fullName>
    </submittedName>
</protein>
<sequence>MDELQVIEVVYKNKKPIWAFYFLCYNFKKIIKMEGYDGV</sequence>
<name>I7KAI4_9CLOT</name>
<gene>
    <name evidence="1" type="ORF">CAAU_2689</name>
</gene>
<reference evidence="1 2" key="1">
    <citation type="journal article" date="2011" name="J. Bacteriol.">
        <title>Draft genome sequence of Caloramator australicus strain RC3T, a thermoanaerobe from the Great Artesian Basin of Australia.</title>
        <authorList>
            <person name="Ogg C.D."/>
            <person name="Patel B.K.C."/>
        </authorList>
    </citation>
    <scope>NUCLEOTIDE SEQUENCE [LARGE SCALE GENOMIC DNA]</scope>
    <source>
        <strain evidence="1 2">RC3</strain>
    </source>
</reference>
<dbReference type="Proteomes" id="UP000007652">
    <property type="component" value="Unassembled WGS sequence"/>
</dbReference>
<dbReference type="AlphaFoldDB" id="I7KAI4"/>
<dbReference type="EMBL" id="CAKP01000157">
    <property type="protein sequence ID" value="CCJ34772.1"/>
    <property type="molecule type" value="Genomic_DNA"/>
</dbReference>
<accession>I7KAI4</accession>
<organism evidence="1 2">
    <name type="scientific">Caloramator australicus RC3</name>
    <dbReference type="NCBI Taxonomy" id="857293"/>
    <lineage>
        <taxon>Bacteria</taxon>
        <taxon>Bacillati</taxon>
        <taxon>Bacillota</taxon>
        <taxon>Clostridia</taxon>
        <taxon>Eubacteriales</taxon>
        <taxon>Clostridiaceae</taxon>
        <taxon>Caloramator</taxon>
    </lineage>
</organism>